<evidence type="ECO:0000313" key="2">
    <source>
        <dbReference type="Proteomes" id="UP000003706"/>
    </source>
</evidence>
<name>H1KWU8_9EURY</name>
<evidence type="ECO:0000313" key="1">
    <source>
        <dbReference type="EMBL" id="EHP89081.1"/>
    </source>
</evidence>
<accession>H1KWU8</accession>
<evidence type="ECO:0008006" key="3">
    <source>
        <dbReference type="Google" id="ProtNLM"/>
    </source>
</evidence>
<dbReference type="EMBL" id="AGJL01000004">
    <property type="protein sequence ID" value="EHP89081.1"/>
    <property type="molecule type" value="Genomic_DNA"/>
</dbReference>
<dbReference type="Pfam" id="PF02593">
    <property type="entry name" value="DUF166"/>
    <property type="match status" value="1"/>
</dbReference>
<proteinExistence type="predicted"/>
<reference evidence="1 2" key="1">
    <citation type="submission" date="2011-09" db="EMBL/GenBank/DDBJ databases">
        <title>The draft genome of Methanotorris formicicus Mc-S-70.</title>
        <authorList>
            <consortium name="US DOE Joint Genome Institute (JGI-PGF)"/>
            <person name="Lucas S."/>
            <person name="Han J."/>
            <person name="Lapidus A."/>
            <person name="Cheng J.-F."/>
            <person name="Goodwin L."/>
            <person name="Pitluck S."/>
            <person name="Peters L."/>
            <person name="Land M.L."/>
            <person name="Hauser L."/>
            <person name="Sieprawska-Lupa M."/>
            <person name="Takai K."/>
            <person name="Miyazaki J."/>
            <person name="Whitman W."/>
            <person name="Woyke T.J."/>
        </authorList>
    </citation>
    <scope>NUCLEOTIDE SEQUENCE [LARGE SCALE GENOMIC DNA]</scope>
    <source>
        <strain evidence="1 2">Mc-S-70</strain>
    </source>
</reference>
<protein>
    <recommendedName>
        <fullName evidence="3">Thymidylate synthase</fullName>
    </recommendedName>
</protein>
<dbReference type="STRING" id="647171.MetfoDRAFT_0271"/>
<dbReference type="Proteomes" id="UP000003706">
    <property type="component" value="Unassembled WGS sequence"/>
</dbReference>
<sequence length="227" mass="26079">MIVSDGAYGERAGNILKEHAKINEFTGFFRIPKPSNFFVDEIELPKEIVEKFKEADILITYTTHPDNTYEVCRRCREENPNIAIIVAAWRGNGQKKELQKFDAICPHIMCEIDEDNLNIEKYPKLKEFLKEFGKPKVKVYVEGGKVRDVEVLRTSICGSTIFMAENMVGMDVDDIGRKGSMLIQRYPCVAGKIHLFSDEECKKIKALTLHKEAIENGLMEIKYLRKK</sequence>
<keyword evidence="2" id="KW-1185">Reference proteome</keyword>
<dbReference type="InterPro" id="IPR003745">
    <property type="entry name" value="DUF166"/>
</dbReference>
<gene>
    <name evidence="1" type="ORF">MetfoDRAFT_0271</name>
</gene>
<dbReference type="PATRIC" id="fig|647171.4.peg.268"/>
<comment type="caution">
    <text evidence="1">The sequence shown here is derived from an EMBL/GenBank/DDBJ whole genome shotgun (WGS) entry which is preliminary data.</text>
</comment>
<organism evidence="1 2">
    <name type="scientific">Methanotorris formicicus Mc-S-70</name>
    <dbReference type="NCBI Taxonomy" id="647171"/>
    <lineage>
        <taxon>Archaea</taxon>
        <taxon>Methanobacteriati</taxon>
        <taxon>Methanobacteriota</taxon>
        <taxon>Methanomada group</taxon>
        <taxon>Methanococci</taxon>
        <taxon>Methanococcales</taxon>
        <taxon>Methanocaldococcaceae</taxon>
        <taxon>Methanotorris</taxon>
    </lineage>
</organism>
<dbReference type="AlphaFoldDB" id="H1KWU8"/>